<dbReference type="Pfam" id="PF13304">
    <property type="entry name" value="AAA_21"/>
    <property type="match status" value="1"/>
</dbReference>
<dbReference type="Gene3D" id="3.40.50.300">
    <property type="entry name" value="P-loop containing nucleotide triphosphate hydrolases"/>
    <property type="match status" value="1"/>
</dbReference>
<feature type="domain" description="ATPase AAA-type core" evidence="1">
    <location>
        <begin position="35"/>
        <end position="359"/>
    </location>
</feature>
<dbReference type="PANTHER" id="PTHR40396">
    <property type="entry name" value="ATPASE-LIKE PROTEIN"/>
    <property type="match status" value="1"/>
</dbReference>
<evidence type="ECO:0000259" key="1">
    <source>
        <dbReference type="Pfam" id="PF13304"/>
    </source>
</evidence>
<dbReference type="SUPFAM" id="SSF52540">
    <property type="entry name" value="P-loop containing nucleoside triphosphate hydrolases"/>
    <property type="match status" value="1"/>
</dbReference>
<dbReference type="InterPro" id="IPR003959">
    <property type="entry name" value="ATPase_AAA_core"/>
</dbReference>
<evidence type="ECO:0000313" key="2">
    <source>
        <dbReference type="EMBL" id="HJC14205.1"/>
    </source>
</evidence>
<reference evidence="2" key="1">
    <citation type="journal article" date="2021" name="PeerJ">
        <title>Extensive microbial diversity within the chicken gut microbiome revealed by metagenomics and culture.</title>
        <authorList>
            <person name="Gilroy R."/>
            <person name="Ravi A."/>
            <person name="Getino M."/>
            <person name="Pursley I."/>
            <person name="Horton D.L."/>
            <person name="Alikhan N.F."/>
            <person name="Baker D."/>
            <person name="Gharbi K."/>
            <person name="Hall N."/>
            <person name="Watson M."/>
            <person name="Adriaenssens E.M."/>
            <person name="Foster-Nyarko E."/>
            <person name="Jarju S."/>
            <person name="Secka A."/>
            <person name="Antonio M."/>
            <person name="Oren A."/>
            <person name="Chaudhuri R.R."/>
            <person name="La Ragione R."/>
            <person name="Hildebrand F."/>
            <person name="Pallen M.J."/>
        </authorList>
    </citation>
    <scope>NUCLEOTIDE SEQUENCE</scope>
    <source>
        <strain evidence="2">CHK185-5351</strain>
    </source>
</reference>
<gene>
    <name evidence="2" type="ORF">H9705_00035</name>
</gene>
<dbReference type="Proteomes" id="UP000823849">
    <property type="component" value="Unassembled WGS sequence"/>
</dbReference>
<organism evidence="2 3">
    <name type="scientific">Candidatus Fusicatenibacter intestinigallinarum</name>
    <dbReference type="NCBI Taxonomy" id="2838598"/>
    <lineage>
        <taxon>Bacteria</taxon>
        <taxon>Bacillati</taxon>
        <taxon>Bacillota</taxon>
        <taxon>Clostridia</taxon>
        <taxon>Lachnospirales</taxon>
        <taxon>Lachnospiraceae</taxon>
        <taxon>Fusicatenibacter</taxon>
    </lineage>
</organism>
<comment type="caution">
    <text evidence="2">The sequence shown here is derived from an EMBL/GenBank/DDBJ whole genome shotgun (WGS) entry which is preliminary data.</text>
</comment>
<evidence type="ECO:0000313" key="3">
    <source>
        <dbReference type="Proteomes" id="UP000823849"/>
    </source>
</evidence>
<dbReference type="GO" id="GO:0005524">
    <property type="term" value="F:ATP binding"/>
    <property type="evidence" value="ECO:0007669"/>
    <property type="project" value="InterPro"/>
</dbReference>
<dbReference type="InterPro" id="IPR014555">
    <property type="entry name" value="RecF-like"/>
</dbReference>
<name>A0A9D2N7P1_9FIRM</name>
<dbReference type="GO" id="GO:0016887">
    <property type="term" value="F:ATP hydrolysis activity"/>
    <property type="evidence" value="ECO:0007669"/>
    <property type="project" value="InterPro"/>
</dbReference>
<dbReference type="InterPro" id="IPR027417">
    <property type="entry name" value="P-loop_NTPase"/>
</dbReference>
<reference evidence="2" key="2">
    <citation type="submission" date="2021-04" db="EMBL/GenBank/DDBJ databases">
        <authorList>
            <person name="Gilroy R."/>
        </authorList>
    </citation>
    <scope>NUCLEOTIDE SEQUENCE</scope>
    <source>
        <strain evidence="2">CHK185-5351</strain>
    </source>
</reference>
<protein>
    <submittedName>
        <fullName evidence="2">AAA family ATPase</fullName>
    </submittedName>
</protein>
<dbReference type="EMBL" id="DWWU01000001">
    <property type="protein sequence ID" value="HJC14205.1"/>
    <property type="molecule type" value="Genomic_DNA"/>
</dbReference>
<dbReference type="AlphaFoldDB" id="A0A9D2N7P1"/>
<dbReference type="PANTHER" id="PTHR40396:SF1">
    <property type="entry name" value="ATPASE AAA-TYPE CORE DOMAIN-CONTAINING PROTEIN"/>
    <property type="match status" value="1"/>
</dbReference>
<accession>A0A9D2N7P1</accession>
<dbReference type="PIRSF" id="PIRSF029347">
    <property type="entry name" value="RecF"/>
    <property type="match status" value="1"/>
</dbReference>
<proteinExistence type="predicted"/>
<sequence length="408" mass="46508">MGRIAGIRIKNYGSLKNIKLGKVLSDSSGKELTNMNAIIGQSGTGKSTLADAFGFLADCLEKGVEVACDLNGRGGYESIVSQGVTAPIEFEIYYRETSNESPITYELSIGLDKYDRPIVQKERLRQRRAKETYGRPMSFLFLEYGKGYAFKGINSGYLEEKNQEIGEKVEVELADPRQLGIVTLGELKEHPRIVKFKNFLKNWYLCYFSPSAAREIPNAGPQKYLNRLGNNVNNVAQFLYREDPKDFIKVLKDIQTKLPGIKDIRPIRLQNGQLVLEFLENGFDKPFYSQKMSDGTLKLFAYYLLLHEKDPRPLVFIEEPENGLYHKYLANLALQMKKSIKGTYSKQLFITTHSPFFVNALSPEEVWVLEKQEDGFSTITRASEYESVKELCDSEIELGDLWYSDYFG</sequence>